<name>A0AAD2CBD4_9STRA</name>
<evidence type="ECO:0000313" key="3">
    <source>
        <dbReference type="Proteomes" id="UP001295423"/>
    </source>
</evidence>
<reference evidence="2" key="1">
    <citation type="submission" date="2023-08" db="EMBL/GenBank/DDBJ databases">
        <authorList>
            <person name="Audoor S."/>
            <person name="Bilcke G."/>
        </authorList>
    </citation>
    <scope>NUCLEOTIDE SEQUENCE</scope>
</reference>
<comment type="caution">
    <text evidence="2">The sequence shown here is derived from an EMBL/GenBank/DDBJ whole genome shotgun (WGS) entry which is preliminary data.</text>
</comment>
<accession>A0AAD2CBD4</accession>
<keyword evidence="3" id="KW-1185">Reference proteome</keyword>
<sequence>MTPDTEFLPSPVVSEVFSSSLFKQAPSNAAADRPLVFVLLKILPFALCLDEFIEFPPIEESPSNEVPSFDRSIDRFVPRAPSGPAALGTPCAAGGSETQLLA</sequence>
<organism evidence="2 3">
    <name type="scientific">Cylindrotheca closterium</name>
    <dbReference type="NCBI Taxonomy" id="2856"/>
    <lineage>
        <taxon>Eukaryota</taxon>
        <taxon>Sar</taxon>
        <taxon>Stramenopiles</taxon>
        <taxon>Ochrophyta</taxon>
        <taxon>Bacillariophyta</taxon>
        <taxon>Bacillariophyceae</taxon>
        <taxon>Bacillariophycidae</taxon>
        <taxon>Bacillariales</taxon>
        <taxon>Bacillariaceae</taxon>
        <taxon>Cylindrotheca</taxon>
    </lineage>
</organism>
<dbReference type="EMBL" id="CAKOGP040000002">
    <property type="protein sequence ID" value="CAJ1922361.1"/>
    <property type="molecule type" value="Genomic_DNA"/>
</dbReference>
<evidence type="ECO:0000256" key="1">
    <source>
        <dbReference type="SAM" id="MobiDB-lite"/>
    </source>
</evidence>
<dbReference type="Proteomes" id="UP001295423">
    <property type="component" value="Unassembled WGS sequence"/>
</dbReference>
<gene>
    <name evidence="2" type="ORF">CYCCA115_LOCUS973</name>
</gene>
<protein>
    <submittedName>
        <fullName evidence="2">Uncharacterized protein</fullName>
    </submittedName>
</protein>
<feature type="region of interest" description="Disordered" evidence="1">
    <location>
        <begin position="80"/>
        <end position="102"/>
    </location>
</feature>
<evidence type="ECO:0000313" key="2">
    <source>
        <dbReference type="EMBL" id="CAJ1922361.1"/>
    </source>
</evidence>
<proteinExistence type="predicted"/>
<dbReference type="AlphaFoldDB" id="A0AAD2CBD4"/>